<sequence length="560" mass="62567">MKSTAKYQPTRRDSLPVIRSGYAEIREGSRWWKRRWVVLKDDALRFQESALTTKDRTVILHTTITKVERSLVKPFCLHLQITTNNSGKSSSAGERSLFLSFAGESELYEWLDDIHSRSPLSCSNPFSFEHRVHVQYDQGGYTGLPPQWTALRRSSLSPFTVSPPDTPRRSQFDFESTIADRGNTGDNLGSRSNEMHNEKRQSVGGTGSTLSRVVSSLSRVSRRFSTTPSESSSSTTPHSMSKRFSAPPGQMTSGPTTYGRRAIGHIKMPSMASQLTFMGSLGAVKESDDHDVDVDRDVGDDVRKESVDDDDDDGVDAVVMSGEYLVNIASENGVLGLMKKMTWQRRTVTLTQRIFVVSVGKGWRRDQRKIAIPLSGIASVNRVPAGSKPNELLIRYSPSVHIHISFERDSELYDWQDALLHRSRCTGIGLPSNFRHHVHVHCDPTSMNYAGLPDEWRRILQTPHILAPSTSVAPGPFPTQSRPQTGPPPAYNYHRRSGSSRRPRTAPSRSQSYNPPTSLESEIRRDVTQIGHVEGGYIEQARRLKHRSDSSALVRLPGGM</sequence>
<proteinExistence type="predicted"/>
<protein>
    <submittedName>
        <fullName evidence="1">Uncharacterized protein</fullName>
    </submittedName>
</protein>
<evidence type="ECO:0000313" key="2">
    <source>
        <dbReference type="Proteomes" id="UP000308600"/>
    </source>
</evidence>
<organism evidence="1 2">
    <name type="scientific">Pluteus cervinus</name>
    <dbReference type="NCBI Taxonomy" id="181527"/>
    <lineage>
        <taxon>Eukaryota</taxon>
        <taxon>Fungi</taxon>
        <taxon>Dikarya</taxon>
        <taxon>Basidiomycota</taxon>
        <taxon>Agaricomycotina</taxon>
        <taxon>Agaricomycetes</taxon>
        <taxon>Agaricomycetidae</taxon>
        <taxon>Agaricales</taxon>
        <taxon>Pluteineae</taxon>
        <taxon>Pluteaceae</taxon>
        <taxon>Pluteus</taxon>
    </lineage>
</organism>
<reference evidence="1 2" key="1">
    <citation type="journal article" date="2019" name="Nat. Ecol. Evol.">
        <title>Megaphylogeny resolves global patterns of mushroom evolution.</title>
        <authorList>
            <person name="Varga T."/>
            <person name="Krizsan K."/>
            <person name="Foldi C."/>
            <person name="Dima B."/>
            <person name="Sanchez-Garcia M."/>
            <person name="Sanchez-Ramirez S."/>
            <person name="Szollosi G.J."/>
            <person name="Szarkandi J.G."/>
            <person name="Papp V."/>
            <person name="Albert L."/>
            <person name="Andreopoulos W."/>
            <person name="Angelini C."/>
            <person name="Antonin V."/>
            <person name="Barry K.W."/>
            <person name="Bougher N.L."/>
            <person name="Buchanan P."/>
            <person name="Buyck B."/>
            <person name="Bense V."/>
            <person name="Catcheside P."/>
            <person name="Chovatia M."/>
            <person name="Cooper J."/>
            <person name="Damon W."/>
            <person name="Desjardin D."/>
            <person name="Finy P."/>
            <person name="Geml J."/>
            <person name="Haridas S."/>
            <person name="Hughes K."/>
            <person name="Justo A."/>
            <person name="Karasinski D."/>
            <person name="Kautmanova I."/>
            <person name="Kiss B."/>
            <person name="Kocsube S."/>
            <person name="Kotiranta H."/>
            <person name="LaButti K.M."/>
            <person name="Lechner B.E."/>
            <person name="Liimatainen K."/>
            <person name="Lipzen A."/>
            <person name="Lukacs Z."/>
            <person name="Mihaltcheva S."/>
            <person name="Morgado L.N."/>
            <person name="Niskanen T."/>
            <person name="Noordeloos M.E."/>
            <person name="Ohm R.A."/>
            <person name="Ortiz-Santana B."/>
            <person name="Ovrebo C."/>
            <person name="Racz N."/>
            <person name="Riley R."/>
            <person name="Savchenko A."/>
            <person name="Shiryaev A."/>
            <person name="Soop K."/>
            <person name="Spirin V."/>
            <person name="Szebenyi C."/>
            <person name="Tomsovsky M."/>
            <person name="Tulloss R.E."/>
            <person name="Uehling J."/>
            <person name="Grigoriev I.V."/>
            <person name="Vagvolgyi C."/>
            <person name="Papp T."/>
            <person name="Martin F.M."/>
            <person name="Miettinen O."/>
            <person name="Hibbett D.S."/>
            <person name="Nagy L.G."/>
        </authorList>
    </citation>
    <scope>NUCLEOTIDE SEQUENCE [LARGE SCALE GENOMIC DNA]</scope>
    <source>
        <strain evidence="1 2">NL-1719</strain>
    </source>
</reference>
<dbReference type="EMBL" id="ML208484">
    <property type="protein sequence ID" value="TFK64212.1"/>
    <property type="molecule type" value="Genomic_DNA"/>
</dbReference>
<keyword evidence="2" id="KW-1185">Reference proteome</keyword>
<evidence type="ECO:0000313" key="1">
    <source>
        <dbReference type="EMBL" id="TFK64212.1"/>
    </source>
</evidence>
<gene>
    <name evidence="1" type="ORF">BDN72DRAFT_901736</name>
</gene>
<name>A0ACD3AF45_9AGAR</name>
<dbReference type="Proteomes" id="UP000308600">
    <property type="component" value="Unassembled WGS sequence"/>
</dbReference>
<accession>A0ACD3AF45</accession>